<feature type="non-terminal residue" evidence="1">
    <location>
        <position position="1"/>
    </location>
</feature>
<organism evidence="1">
    <name type="scientific">marine sediment metagenome</name>
    <dbReference type="NCBI Taxonomy" id="412755"/>
    <lineage>
        <taxon>unclassified sequences</taxon>
        <taxon>metagenomes</taxon>
        <taxon>ecological metagenomes</taxon>
    </lineage>
</organism>
<dbReference type="AlphaFoldDB" id="A0A0F9FKR9"/>
<dbReference type="EMBL" id="LAZR01020989">
    <property type="protein sequence ID" value="KKL86873.1"/>
    <property type="molecule type" value="Genomic_DNA"/>
</dbReference>
<sequence length="784" mass="84718">ITSTASGQFYPPTVEMPINTDFSTSITIPAGALEYLDNSFATITAGISSTTYPTGFVVPLQGEFTFTKGGWGFYSSANLQTINGQYSTIASASTPVYGNSFEAPLAGDFSGTGDLTYQGDLGTIGTPYTTVGGVSGFNYTGDQRSEPNEWDDWISWIYGSGSANYGTLTSNDGVTNRIDAGVSSTYQGTQSSNGIRYPDGSTPSYDNLYSTPNANNFSGTGILNYQGDLGTIGSPYTTIDGVYNPIITGDQRAGPHEWNDWTWIEGSGSTDYGTLTINDGDTNRIDATLYPSTEYWSLMFPESDLYNGDPTPPFSSFAWQSSPIASKLGPGPNGEITAGGPVTPSFCVVTLGNSANIPSGSYVTKIEVAAGGYYSGAIDSAVTVGFNGGPSGGKDITFTSTTQYTNTVTWDNLWASQYDDADMNGMTLWLRSDNGFQFGPLQHINWVGVRVYYKAPDEYKHEYLIKWDVNDGSMSSIQNLRYEWKQSAAENTKMYTTADGSNYNILISDLATGTSYITGAYAISPYVRNGDEVWLKIVSDGGAYNEVSFDQLYIEYTTSTPNYDISKEVYWIFSGTRPIAVDMLTYAHSGTSVTFEVHDGVGWDPIGASPFTLQPEHVIGGDAVRVRYSKSSSSDFTLNIDQLRFDYRDGWGLGGIAVDFDTAVATASDNKFIQSFTDVGNGGDIIDFSLTDWATIPANYYISEIRITTTARYSGSNPTLLVSYQIEGGWSSEKSQSMSNGVFTTNTLSWTGLWNNPGYDDADADGINIRFKTTDAVGSDYGVD</sequence>
<evidence type="ECO:0000313" key="1">
    <source>
        <dbReference type="EMBL" id="KKL86873.1"/>
    </source>
</evidence>
<comment type="caution">
    <text evidence="1">The sequence shown here is derived from an EMBL/GenBank/DDBJ whole genome shotgun (WGS) entry which is preliminary data.</text>
</comment>
<protein>
    <submittedName>
        <fullName evidence="1">Uncharacterized protein</fullName>
    </submittedName>
</protein>
<reference evidence="1" key="1">
    <citation type="journal article" date="2015" name="Nature">
        <title>Complex archaea that bridge the gap between prokaryotes and eukaryotes.</title>
        <authorList>
            <person name="Spang A."/>
            <person name="Saw J.H."/>
            <person name="Jorgensen S.L."/>
            <person name="Zaremba-Niedzwiedzka K."/>
            <person name="Martijn J."/>
            <person name="Lind A.E."/>
            <person name="van Eijk R."/>
            <person name="Schleper C."/>
            <person name="Guy L."/>
            <person name="Ettema T.J."/>
        </authorList>
    </citation>
    <scope>NUCLEOTIDE SEQUENCE</scope>
</reference>
<feature type="non-terminal residue" evidence="1">
    <location>
        <position position="784"/>
    </location>
</feature>
<proteinExistence type="predicted"/>
<name>A0A0F9FKR9_9ZZZZ</name>
<gene>
    <name evidence="1" type="ORF">LCGC14_1940380</name>
</gene>
<accession>A0A0F9FKR9</accession>